<accession>A0A0D3AB44</accession>
<dbReference type="EnsemblPlants" id="Bo1g101570.1">
    <property type="protein sequence ID" value="Bo1g101570.1"/>
    <property type="gene ID" value="Bo1g101570"/>
</dbReference>
<dbReference type="PANTHER" id="PTHR47150:SF5">
    <property type="entry name" value="OS07G0546750 PROTEIN"/>
    <property type="match status" value="1"/>
</dbReference>
<proteinExistence type="predicted"/>
<protein>
    <recommendedName>
        <fullName evidence="2">Myb-like domain-containing protein</fullName>
    </recommendedName>
</protein>
<evidence type="ECO:0000256" key="1">
    <source>
        <dbReference type="SAM" id="MobiDB-lite"/>
    </source>
</evidence>
<keyword evidence="4" id="KW-1185">Reference proteome</keyword>
<name>A0A0D3AB44_BRAOL</name>
<reference evidence="3 4" key="1">
    <citation type="journal article" date="2014" name="Genome Biol.">
        <title>Transcriptome and methylome profiling reveals relics of genome dominance in the mesopolyploid Brassica oleracea.</title>
        <authorList>
            <person name="Parkin I.A."/>
            <person name="Koh C."/>
            <person name="Tang H."/>
            <person name="Robinson S.J."/>
            <person name="Kagale S."/>
            <person name="Clarke W.E."/>
            <person name="Town C.D."/>
            <person name="Nixon J."/>
            <person name="Krishnakumar V."/>
            <person name="Bidwell S.L."/>
            <person name="Denoeud F."/>
            <person name="Belcram H."/>
            <person name="Links M.G."/>
            <person name="Just J."/>
            <person name="Clarke C."/>
            <person name="Bender T."/>
            <person name="Huebert T."/>
            <person name="Mason A.S."/>
            <person name="Pires J.C."/>
            <person name="Barker G."/>
            <person name="Moore J."/>
            <person name="Walley P.G."/>
            <person name="Manoli S."/>
            <person name="Batley J."/>
            <person name="Edwards D."/>
            <person name="Nelson M.N."/>
            <person name="Wang X."/>
            <person name="Paterson A.H."/>
            <person name="King G."/>
            <person name="Bancroft I."/>
            <person name="Chalhoub B."/>
            <person name="Sharpe A.G."/>
        </authorList>
    </citation>
    <scope>NUCLEOTIDE SEQUENCE</scope>
    <source>
        <strain evidence="3 4">cv. TO1000</strain>
    </source>
</reference>
<feature type="domain" description="Myb-like" evidence="2">
    <location>
        <begin position="48"/>
        <end position="119"/>
    </location>
</feature>
<dbReference type="Proteomes" id="UP000032141">
    <property type="component" value="Chromosome C1"/>
</dbReference>
<dbReference type="PANTHER" id="PTHR47150">
    <property type="entry name" value="OS12G0169200 PROTEIN"/>
    <property type="match status" value="1"/>
</dbReference>
<organism evidence="3 4">
    <name type="scientific">Brassica oleracea var. oleracea</name>
    <dbReference type="NCBI Taxonomy" id="109376"/>
    <lineage>
        <taxon>Eukaryota</taxon>
        <taxon>Viridiplantae</taxon>
        <taxon>Streptophyta</taxon>
        <taxon>Embryophyta</taxon>
        <taxon>Tracheophyta</taxon>
        <taxon>Spermatophyta</taxon>
        <taxon>Magnoliopsida</taxon>
        <taxon>eudicotyledons</taxon>
        <taxon>Gunneridae</taxon>
        <taxon>Pentapetalae</taxon>
        <taxon>rosids</taxon>
        <taxon>malvids</taxon>
        <taxon>Brassicales</taxon>
        <taxon>Brassicaceae</taxon>
        <taxon>Brassiceae</taxon>
        <taxon>Brassica</taxon>
    </lineage>
</organism>
<sequence length="823" mass="94816">MDSHQSQSFSFVHLLNSQLPNIESPTQLMSFSPTPALGGSGSRAQGGEDRKQRDKWSTAEDLVLISAWLNTSKDPLVGNEQRAGTFWKRIAAYYNASPKVVGLPKREQTHCKQRWGKINEGVCKFVGSYDAATKQRTSGQSEDDVLKAAHEIFFNDYKVKFSLEHGWRELRIDQKWCGTYGSTQQSSASMPSVNGEDEAMARPTGVKAAKAQAKRPVGEEAKKVQQFQQMWEIRERDLAFKDKLTNKKLLESLLTRREPLTDLEVALKNKLISEMLSIGTSQTYPQMASRKPIVCGLSARGIMPPLQPEVTDEDVADNTPTEVEVVEISDEEEDDMVELSCEEYMRNMGYLIRVEESEGDIEPEFRRMLQCVKLSFYNTQRFFSASLIRETQRFSSHHNASSSDHNASPLILKHNASLILKHKASSSLLLLDMGSSSQNPFEGLDSQYVEETFDQYFDQYVEETFDQHFDQYVEETFDQSFENFTINQEKEKKKRKKRVYIERNREEGDQRLWNDYFSETPTYPHNLFRRRFMMNKSLFVHIVDRLSNEVEFFRQKKDCRGRLSLSPLQKCTAAIRCLAYGTAADTVDEYLRLGSTTTRSCLENFVDGIIYLFSEEYLRRPTPADLQRLLDIDEYRGFSGMIGNIDCMHLEEKNCPTAWKCQYSRGSGKPTIVLEAVASYDLWIWHAFFGPPGTLNDINVLDRSPVFDEAKWKRVSFGLLSHQCIFLDKVKIGKIMRACIILHNMIVEDERDGYTQFDVSEFQQGEDNGSSYVDLTYSTYIPTNIANMMGVRTRIRDRQIHQHLKVDLVEHIWRKFGRNEDNN</sequence>
<evidence type="ECO:0000313" key="4">
    <source>
        <dbReference type="Proteomes" id="UP000032141"/>
    </source>
</evidence>
<evidence type="ECO:0000259" key="2">
    <source>
        <dbReference type="PROSITE" id="PS50090"/>
    </source>
</evidence>
<reference evidence="3" key="2">
    <citation type="submission" date="2015-03" db="UniProtKB">
        <authorList>
            <consortium name="EnsemblPlants"/>
        </authorList>
    </citation>
    <scope>IDENTIFICATION</scope>
</reference>
<feature type="compositionally biased region" description="Basic and acidic residues" evidence="1">
    <location>
        <begin position="46"/>
        <end position="55"/>
    </location>
</feature>
<dbReference type="Pfam" id="PF04827">
    <property type="entry name" value="Plant_tran"/>
    <property type="match status" value="2"/>
</dbReference>
<dbReference type="PROSITE" id="PS50090">
    <property type="entry name" value="MYB_LIKE"/>
    <property type="match status" value="1"/>
</dbReference>
<feature type="region of interest" description="Disordered" evidence="1">
    <location>
        <begin position="25"/>
        <end position="55"/>
    </location>
</feature>
<dbReference type="Gramene" id="Bo1g101570.1">
    <property type="protein sequence ID" value="Bo1g101570.1"/>
    <property type="gene ID" value="Bo1g101570"/>
</dbReference>
<dbReference type="InterPro" id="IPR001005">
    <property type="entry name" value="SANT/Myb"/>
</dbReference>
<evidence type="ECO:0000313" key="3">
    <source>
        <dbReference type="EnsemblPlants" id="Bo1g101570.1"/>
    </source>
</evidence>
<dbReference type="HOGENOM" id="CLU_012390_5_0_1"/>
<dbReference type="AlphaFoldDB" id="A0A0D3AB44"/>
<dbReference type="InterPro" id="IPR006912">
    <property type="entry name" value="Harbinger_derived_prot"/>
</dbReference>